<feature type="domain" description="Surface lipoprotein assembly modifier C-terminal" evidence="1">
    <location>
        <begin position="156"/>
        <end position="441"/>
    </location>
</feature>
<dbReference type="EMBL" id="JAQQKX010000009">
    <property type="protein sequence ID" value="MDC7683984.1"/>
    <property type="molecule type" value="Genomic_DNA"/>
</dbReference>
<protein>
    <submittedName>
        <fullName evidence="2">Surface lipoprotein assembly modifier</fullName>
    </submittedName>
</protein>
<dbReference type="InterPro" id="IPR007655">
    <property type="entry name" value="Slam_C"/>
</dbReference>
<comment type="caution">
    <text evidence="2">The sequence shown here is derived from an EMBL/GenBank/DDBJ whole genome shotgun (WGS) entry which is preliminary data.</text>
</comment>
<name>A0ABT5HVA5_9CAUL</name>
<keyword evidence="3" id="KW-1185">Reference proteome</keyword>
<reference evidence="2 3" key="1">
    <citation type="submission" date="2023-01" db="EMBL/GenBank/DDBJ databases">
        <title>Novel species of the genus Asticcacaulis isolated from rivers.</title>
        <authorList>
            <person name="Lu H."/>
        </authorList>
    </citation>
    <scope>NUCLEOTIDE SEQUENCE [LARGE SCALE GENOMIC DNA]</scope>
    <source>
        <strain evidence="2 3">BYS171W</strain>
    </source>
</reference>
<evidence type="ECO:0000313" key="2">
    <source>
        <dbReference type="EMBL" id="MDC7683984.1"/>
    </source>
</evidence>
<evidence type="ECO:0000313" key="3">
    <source>
        <dbReference type="Proteomes" id="UP001214854"/>
    </source>
</evidence>
<dbReference type="InterPro" id="IPR011990">
    <property type="entry name" value="TPR-like_helical_dom_sf"/>
</dbReference>
<dbReference type="Gene3D" id="1.25.40.10">
    <property type="entry name" value="Tetratricopeptide repeat domain"/>
    <property type="match status" value="1"/>
</dbReference>
<dbReference type="Proteomes" id="UP001214854">
    <property type="component" value="Unassembled WGS sequence"/>
</dbReference>
<evidence type="ECO:0000259" key="1">
    <source>
        <dbReference type="Pfam" id="PF04575"/>
    </source>
</evidence>
<organism evidence="2 3">
    <name type="scientific">Asticcacaulis aquaticus</name>
    <dbReference type="NCBI Taxonomy" id="2984212"/>
    <lineage>
        <taxon>Bacteria</taxon>
        <taxon>Pseudomonadati</taxon>
        <taxon>Pseudomonadota</taxon>
        <taxon>Alphaproteobacteria</taxon>
        <taxon>Caulobacterales</taxon>
        <taxon>Caulobacteraceae</taxon>
        <taxon>Asticcacaulis</taxon>
    </lineage>
</organism>
<keyword evidence="2" id="KW-0449">Lipoprotein</keyword>
<dbReference type="Pfam" id="PF04575">
    <property type="entry name" value="SlipAM"/>
    <property type="match status" value="1"/>
</dbReference>
<proteinExistence type="predicted"/>
<gene>
    <name evidence="2" type="ORF">PQU92_11905</name>
</gene>
<dbReference type="SUPFAM" id="SSF48452">
    <property type="entry name" value="TPR-like"/>
    <property type="match status" value="1"/>
</dbReference>
<sequence>MRSEYFGIALALVAGVAAIPVEAQTTQTSSAVASADEKAFADELMRRLRANDYAGALDWLDARPDIAARPEGQKLRIQLLMFLDRDREAQALSEAYLSVHPDDATARFQLGEIHFRARQDQPAAFAYRLAVAGDLDETRRQAALARLTQIDGRKRWRFWVGGSVAPDSNLNSATDATRVDLFGLPFALSDDARRRSGVSVNAFGGVDRTVQLSPTLAVRLSAIGSLTDVPGEESDLQYLSLRAGPQWRLGPTTTVSVQVKQSRRWYGGAVWEDAQGFGLEGDTYGNNTRWTGAFNAEGIDAKVNPARNGRLFSIEGARTRYLGTSSLWRLGAVAVRREAESSTEAYTQGHISLGRLFQGPHATFIYAEASTGLRRYDVAAIAFGTRREDREASLELRLSKRDWFIWGAHPFVSMSTSRNRSTINIYTYDRTRMEFGFTREF</sequence>
<dbReference type="RefSeq" id="WP_272748442.1">
    <property type="nucleotide sequence ID" value="NZ_JAQQKX010000009.1"/>
</dbReference>
<accession>A0ABT5HVA5</accession>